<evidence type="ECO:0000256" key="1">
    <source>
        <dbReference type="ARBA" id="ARBA00022598"/>
    </source>
</evidence>
<evidence type="ECO:0000256" key="4">
    <source>
        <dbReference type="SAM" id="MobiDB-lite"/>
    </source>
</evidence>
<dbReference type="EMBL" id="NBSK02000008">
    <property type="protein sequence ID" value="KAJ0189696.1"/>
    <property type="molecule type" value="Genomic_DNA"/>
</dbReference>
<protein>
    <submittedName>
        <fullName evidence="5">Uncharacterized protein</fullName>
    </submittedName>
</protein>
<reference evidence="5 6" key="1">
    <citation type="journal article" date="2017" name="Nat. Commun.">
        <title>Genome assembly with in vitro proximity ligation data and whole-genome triplication in lettuce.</title>
        <authorList>
            <person name="Reyes-Chin-Wo S."/>
            <person name="Wang Z."/>
            <person name="Yang X."/>
            <person name="Kozik A."/>
            <person name="Arikit S."/>
            <person name="Song C."/>
            <person name="Xia L."/>
            <person name="Froenicke L."/>
            <person name="Lavelle D.O."/>
            <person name="Truco M.J."/>
            <person name="Xia R."/>
            <person name="Zhu S."/>
            <person name="Xu C."/>
            <person name="Xu H."/>
            <person name="Xu X."/>
            <person name="Cox K."/>
            <person name="Korf I."/>
            <person name="Meyers B.C."/>
            <person name="Michelmore R.W."/>
        </authorList>
    </citation>
    <scope>NUCLEOTIDE SEQUENCE [LARGE SCALE GENOMIC DNA]</scope>
    <source>
        <strain evidence="6">cv. Salinas</strain>
        <tissue evidence="5">Seedlings</tissue>
    </source>
</reference>
<dbReference type="InterPro" id="IPR001645">
    <property type="entry name" value="Folylpolyglutamate_synth"/>
</dbReference>
<keyword evidence="1" id="KW-0436">Ligase</keyword>
<keyword evidence="3" id="KW-0067">ATP-binding</keyword>
<evidence type="ECO:0000313" key="6">
    <source>
        <dbReference type="Proteomes" id="UP000235145"/>
    </source>
</evidence>
<evidence type="ECO:0000313" key="5">
    <source>
        <dbReference type="EMBL" id="KAJ0189696.1"/>
    </source>
</evidence>
<keyword evidence="2" id="KW-0547">Nucleotide-binding</keyword>
<evidence type="ECO:0000256" key="3">
    <source>
        <dbReference type="ARBA" id="ARBA00022840"/>
    </source>
</evidence>
<keyword evidence="6" id="KW-1185">Reference proteome</keyword>
<feature type="region of interest" description="Disordered" evidence="4">
    <location>
        <begin position="1"/>
        <end position="20"/>
    </location>
</feature>
<dbReference type="GO" id="GO:0005524">
    <property type="term" value="F:ATP binding"/>
    <property type="evidence" value="ECO:0007669"/>
    <property type="project" value="UniProtKB-KW"/>
</dbReference>
<evidence type="ECO:0000256" key="2">
    <source>
        <dbReference type="ARBA" id="ARBA00022741"/>
    </source>
</evidence>
<proteinExistence type="predicted"/>
<dbReference type="PANTHER" id="PTHR11136:SF16">
    <property type="entry name" value="FOLYLPOLYGLUTAMATE SYNTHASE"/>
    <property type="match status" value="1"/>
</dbReference>
<accession>A0A9R1WW06</accession>
<dbReference type="AlphaFoldDB" id="A0A9R1WW06"/>
<sequence length="147" mass="16711">MAKDVVGGEGEPGFRKPSSVSSYDEAMDALSSLITKKNRADKIVVDHRYELMFEYVKILELEEPISQMKIIHVAGTKGKVKMDQHACSLKLSYAIVAFALDSSHLLTSLMLEKDFNWMGEFSRFITLICSTFNCRRLFNFPNFGLFQ</sequence>
<dbReference type="PANTHER" id="PTHR11136">
    <property type="entry name" value="FOLYLPOLYGLUTAMATE SYNTHASE-RELATED"/>
    <property type="match status" value="1"/>
</dbReference>
<gene>
    <name evidence="5" type="ORF">LSAT_V11C800394890</name>
</gene>
<comment type="caution">
    <text evidence="5">The sequence shown here is derived from an EMBL/GenBank/DDBJ whole genome shotgun (WGS) entry which is preliminary data.</text>
</comment>
<dbReference type="Proteomes" id="UP000235145">
    <property type="component" value="Unassembled WGS sequence"/>
</dbReference>
<name>A0A9R1WW06_LACSA</name>
<dbReference type="GO" id="GO:0004326">
    <property type="term" value="F:tetrahydrofolylpolyglutamate synthase activity"/>
    <property type="evidence" value="ECO:0007669"/>
    <property type="project" value="InterPro"/>
</dbReference>
<organism evidence="5 6">
    <name type="scientific">Lactuca sativa</name>
    <name type="common">Garden lettuce</name>
    <dbReference type="NCBI Taxonomy" id="4236"/>
    <lineage>
        <taxon>Eukaryota</taxon>
        <taxon>Viridiplantae</taxon>
        <taxon>Streptophyta</taxon>
        <taxon>Embryophyta</taxon>
        <taxon>Tracheophyta</taxon>
        <taxon>Spermatophyta</taxon>
        <taxon>Magnoliopsida</taxon>
        <taxon>eudicotyledons</taxon>
        <taxon>Gunneridae</taxon>
        <taxon>Pentapetalae</taxon>
        <taxon>asterids</taxon>
        <taxon>campanulids</taxon>
        <taxon>Asterales</taxon>
        <taxon>Asteraceae</taxon>
        <taxon>Cichorioideae</taxon>
        <taxon>Cichorieae</taxon>
        <taxon>Lactucinae</taxon>
        <taxon>Lactuca</taxon>
    </lineage>
</organism>